<dbReference type="AlphaFoldDB" id="Q851K3"/>
<name>Q851K3_ORYSJ</name>
<feature type="region of interest" description="Disordered" evidence="1">
    <location>
        <begin position="1"/>
        <end position="48"/>
    </location>
</feature>
<accession>Q851K3</accession>
<dbReference type="Proteomes" id="UP000000763">
    <property type="component" value="Chromosome 3"/>
</dbReference>
<feature type="compositionally biased region" description="Basic and acidic residues" evidence="1">
    <location>
        <begin position="1"/>
        <end position="31"/>
    </location>
</feature>
<protein>
    <submittedName>
        <fullName evidence="2">Uncharacterized protein</fullName>
    </submittedName>
</protein>
<sequence length="104" mass="11468">MAWLEYAKEEEARGYGERGGERRREERRDEAQVEWEQREEECDMGGREEERVAVEVEGLQGGGGDGGAKVPNSRRSVRATAAASGGVAMAGRNWIGGWGLIERS</sequence>
<dbReference type="EMBL" id="AC120508">
    <property type="protein sequence ID" value="AAO38503.1"/>
    <property type="molecule type" value="Genomic_DNA"/>
</dbReference>
<organism evidence="2 3">
    <name type="scientific">Oryza sativa subsp. japonica</name>
    <name type="common">Rice</name>
    <dbReference type="NCBI Taxonomy" id="39947"/>
    <lineage>
        <taxon>Eukaryota</taxon>
        <taxon>Viridiplantae</taxon>
        <taxon>Streptophyta</taxon>
        <taxon>Embryophyta</taxon>
        <taxon>Tracheophyta</taxon>
        <taxon>Spermatophyta</taxon>
        <taxon>Magnoliopsida</taxon>
        <taxon>Liliopsida</taxon>
        <taxon>Poales</taxon>
        <taxon>Poaceae</taxon>
        <taxon>BOP clade</taxon>
        <taxon>Oryzoideae</taxon>
        <taxon>Oryzeae</taxon>
        <taxon>Oryzinae</taxon>
        <taxon>Oryza</taxon>
        <taxon>Oryza sativa</taxon>
    </lineage>
</organism>
<evidence type="ECO:0000256" key="1">
    <source>
        <dbReference type="SAM" id="MobiDB-lite"/>
    </source>
</evidence>
<reference evidence="3" key="2">
    <citation type="journal article" date="2008" name="Nucleic Acids Res.">
        <title>The rice annotation project database (RAP-DB): 2008 update.</title>
        <authorList>
            <consortium name="The rice annotation project (RAP)"/>
        </authorList>
    </citation>
    <scope>GENOME REANNOTATION</scope>
    <source>
        <strain evidence="3">cv. Nipponbare</strain>
    </source>
</reference>
<evidence type="ECO:0000313" key="3">
    <source>
        <dbReference type="Proteomes" id="UP000000763"/>
    </source>
</evidence>
<gene>
    <name evidence="2" type="primary">OSJNBb0021O11.9</name>
</gene>
<evidence type="ECO:0000313" key="2">
    <source>
        <dbReference type="EMBL" id="AAO38503.1"/>
    </source>
</evidence>
<reference evidence="3" key="1">
    <citation type="journal article" date="2005" name="Nature">
        <title>The map-based sequence of the rice genome.</title>
        <authorList>
            <consortium name="International rice genome sequencing project (IRGSP)"/>
            <person name="Matsumoto T."/>
            <person name="Wu J."/>
            <person name="Kanamori H."/>
            <person name="Katayose Y."/>
            <person name="Fujisawa M."/>
            <person name="Namiki N."/>
            <person name="Mizuno H."/>
            <person name="Yamamoto K."/>
            <person name="Antonio B.A."/>
            <person name="Baba T."/>
            <person name="Sakata K."/>
            <person name="Nagamura Y."/>
            <person name="Aoki H."/>
            <person name="Arikawa K."/>
            <person name="Arita K."/>
            <person name="Bito T."/>
            <person name="Chiden Y."/>
            <person name="Fujitsuka N."/>
            <person name="Fukunaka R."/>
            <person name="Hamada M."/>
            <person name="Harada C."/>
            <person name="Hayashi A."/>
            <person name="Hijishita S."/>
            <person name="Honda M."/>
            <person name="Hosokawa S."/>
            <person name="Ichikawa Y."/>
            <person name="Idonuma A."/>
            <person name="Iijima M."/>
            <person name="Ikeda M."/>
            <person name="Ikeno M."/>
            <person name="Ito K."/>
            <person name="Ito S."/>
            <person name="Ito T."/>
            <person name="Ito Y."/>
            <person name="Ito Y."/>
            <person name="Iwabuchi A."/>
            <person name="Kamiya K."/>
            <person name="Karasawa W."/>
            <person name="Kurita K."/>
            <person name="Katagiri S."/>
            <person name="Kikuta A."/>
            <person name="Kobayashi H."/>
            <person name="Kobayashi N."/>
            <person name="Machita K."/>
            <person name="Maehara T."/>
            <person name="Masukawa M."/>
            <person name="Mizubayashi T."/>
            <person name="Mukai Y."/>
            <person name="Nagasaki H."/>
            <person name="Nagata Y."/>
            <person name="Naito S."/>
            <person name="Nakashima M."/>
            <person name="Nakama Y."/>
            <person name="Nakamichi Y."/>
            <person name="Nakamura M."/>
            <person name="Meguro A."/>
            <person name="Negishi M."/>
            <person name="Ohta I."/>
            <person name="Ohta T."/>
            <person name="Okamoto M."/>
            <person name="Ono N."/>
            <person name="Saji S."/>
            <person name="Sakaguchi M."/>
            <person name="Sakai K."/>
            <person name="Shibata M."/>
            <person name="Shimokawa T."/>
            <person name="Song J."/>
            <person name="Takazaki Y."/>
            <person name="Terasawa K."/>
            <person name="Tsugane M."/>
            <person name="Tsuji K."/>
            <person name="Ueda S."/>
            <person name="Waki K."/>
            <person name="Yamagata H."/>
            <person name="Yamamoto M."/>
            <person name="Yamamoto S."/>
            <person name="Yamane H."/>
            <person name="Yoshiki S."/>
            <person name="Yoshihara R."/>
            <person name="Yukawa K."/>
            <person name="Zhong H."/>
            <person name="Yano M."/>
            <person name="Yuan Q."/>
            <person name="Ouyang S."/>
            <person name="Liu J."/>
            <person name="Jones K.M."/>
            <person name="Gansberger K."/>
            <person name="Moffat K."/>
            <person name="Hill J."/>
            <person name="Bera J."/>
            <person name="Fadrosh D."/>
            <person name="Jin S."/>
            <person name="Johri S."/>
            <person name="Kim M."/>
            <person name="Overton L."/>
            <person name="Reardon M."/>
            <person name="Tsitrin T."/>
            <person name="Vuong H."/>
            <person name="Weaver B."/>
            <person name="Ciecko A."/>
            <person name="Tallon L."/>
            <person name="Jackson J."/>
            <person name="Pai G."/>
            <person name="Aken S.V."/>
            <person name="Utterback T."/>
            <person name="Reidmuller S."/>
            <person name="Feldblyum T."/>
            <person name="Hsiao J."/>
            <person name="Zismann V."/>
            <person name="Iobst S."/>
            <person name="de Vazeille A.R."/>
            <person name="Buell C.R."/>
            <person name="Ying K."/>
            <person name="Li Y."/>
            <person name="Lu T."/>
            <person name="Huang Y."/>
            <person name="Zhao Q."/>
            <person name="Feng Q."/>
            <person name="Zhang L."/>
            <person name="Zhu J."/>
            <person name="Weng Q."/>
            <person name="Mu J."/>
            <person name="Lu Y."/>
            <person name="Fan D."/>
            <person name="Liu Y."/>
            <person name="Guan J."/>
            <person name="Zhang Y."/>
            <person name="Yu S."/>
            <person name="Liu X."/>
            <person name="Zhang Y."/>
            <person name="Hong G."/>
            <person name="Han B."/>
            <person name="Choisne N."/>
            <person name="Demange N."/>
            <person name="Orjeda G."/>
            <person name="Samain S."/>
            <person name="Cattolico L."/>
            <person name="Pelletier E."/>
            <person name="Couloux A."/>
            <person name="Segurens B."/>
            <person name="Wincker P."/>
            <person name="D'Hont A."/>
            <person name="Scarpelli C."/>
            <person name="Weissenbach J."/>
            <person name="Salanoubat M."/>
            <person name="Quetier F."/>
            <person name="Yu Y."/>
            <person name="Kim H.R."/>
            <person name="Rambo T."/>
            <person name="Currie J."/>
            <person name="Collura K."/>
            <person name="Luo M."/>
            <person name="Yang T."/>
            <person name="Ammiraju J.S.S."/>
            <person name="Engler F."/>
            <person name="Soderlund C."/>
            <person name="Wing R.A."/>
            <person name="Palmer L.E."/>
            <person name="de la Bastide M."/>
            <person name="Spiegel L."/>
            <person name="Nascimento L."/>
            <person name="Zutavern T."/>
            <person name="O'Shaughnessy A."/>
            <person name="Dike S."/>
            <person name="Dedhia N."/>
            <person name="Preston R."/>
            <person name="Balija V."/>
            <person name="McCombie W.R."/>
            <person name="Chow T."/>
            <person name="Chen H."/>
            <person name="Chung M."/>
            <person name="Chen C."/>
            <person name="Shaw J."/>
            <person name="Wu H."/>
            <person name="Hsiao K."/>
            <person name="Chao Y."/>
            <person name="Chu M."/>
            <person name="Cheng C."/>
            <person name="Hour A."/>
            <person name="Lee P."/>
            <person name="Lin S."/>
            <person name="Lin Y."/>
            <person name="Liou J."/>
            <person name="Liu S."/>
            <person name="Hsing Y."/>
            <person name="Raghuvanshi S."/>
            <person name="Mohanty A."/>
            <person name="Bharti A.K."/>
            <person name="Gaur A."/>
            <person name="Gupta V."/>
            <person name="Kumar D."/>
            <person name="Ravi V."/>
            <person name="Vij S."/>
            <person name="Kapur A."/>
            <person name="Khurana P."/>
            <person name="Khurana P."/>
            <person name="Khurana J.P."/>
            <person name="Tyagi A.K."/>
            <person name="Gaikwad K."/>
            <person name="Singh A."/>
            <person name="Dalal V."/>
            <person name="Srivastava S."/>
            <person name="Dixit A."/>
            <person name="Pal A.K."/>
            <person name="Ghazi I.A."/>
            <person name="Yadav M."/>
            <person name="Pandit A."/>
            <person name="Bhargava A."/>
            <person name="Sureshbabu K."/>
            <person name="Batra K."/>
            <person name="Sharma T.R."/>
            <person name="Mohapatra T."/>
            <person name="Singh N.K."/>
            <person name="Messing J."/>
            <person name="Nelson A.B."/>
            <person name="Fuks G."/>
            <person name="Kavchok S."/>
            <person name="Keizer G."/>
            <person name="Linton E."/>
            <person name="Llaca V."/>
            <person name="Song R."/>
            <person name="Tanyolac B."/>
            <person name="Young S."/>
            <person name="Ho-Il K."/>
            <person name="Hahn J.H."/>
            <person name="Sangsakoo G."/>
            <person name="Vanavichit A."/>
            <person name="de Mattos Luiz.A.T."/>
            <person name="Zimmer P.D."/>
            <person name="Malone G."/>
            <person name="Dellagostin O."/>
            <person name="de Oliveira A.C."/>
            <person name="Bevan M."/>
            <person name="Bancroft I."/>
            <person name="Minx P."/>
            <person name="Cordum H."/>
            <person name="Wilson R."/>
            <person name="Cheng Z."/>
            <person name="Jin W."/>
            <person name="Jiang J."/>
            <person name="Leong S.A."/>
            <person name="Iwama H."/>
            <person name="Gojobori T."/>
            <person name="Itoh T."/>
            <person name="Niimura Y."/>
            <person name="Fujii Y."/>
            <person name="Habara T."/>
            <person name="Sakai H."/>
            <person name="Sato Y."/>
            <person name="Wilson G."/>
            <person name="Kumar K."/>
            <person name="McCouch S."/>
            <person name="Juretic N."/>
            <person name="Hoen D."/>
            <person name="Wright S."/>
            <person name="Bruskiewich R."/>
            <person name="Bureau T."/>
            <person name="Miyao A."/>
            <person name="Hirochika H."/>
            <person name="Nishikawa T."/>
            <person name="Kadowaki K."/>
            <person name="Sugiura M."/>
            <person name="Burr B."/>
            <person name="Sasaki T."/>
        </authorList>
    </citation>
    <scope>NUCLEOTIDE SEQUENCE [LARGE SCALE GENOMIC DNA]</scope>
    <source>
        <strain evidence="3">cv. Nipponbare</strain>
    </source>
</reference>
<proteinExistence type="predicted"/>